<reference evidence="3 4" key="1">
    <citation type="journal article" date="2017" name="ISME J.">
        <title>Energy and carbon metabolisms in a deep terrestrial subsurface fluid microbial community.</title>
        <authorList>
            <person name="Momper L."/>
            <person name="Jungbluth S.P."/>
            <person name="Lee M.D."/>
            <person name="Amend J.P."/>
        </authorList>
    </citation>
    <scope>NUCLEOTIDE SEQUENCE [LARGE SCALE GENOMIC DNA]</scope>
    <source>
        <strain evidence="3">SURF_5</strain>
    </source>
</reference>
<dbReference type="AlphaFoldDB" id="A0A3A4NJV8"/>
<dbReference type="InterPro" id="IPR021655">
    <property type="entry name" value="Put_metal-bd"/>
</dbReference>
<sequence>MRFKWMVVSTWLFVAVLAMGFSSGKAFAVSEYFTTNCAGCHTDDTPTCNGCHAHGVWQDATKSVINLTATTDLDRYQPGQTVTVTFSGGYRQGWIRAILYDQDGFEIDRVTGPTGVGDDGSGSSDLQFPVLLAAPAPSAPGFYTWSVSWFGSPFDEDNSTVFPHVEETVDTNEFEVYELPACQDADGDGYEDSACNPDPLNGGGDCDDTNPDINPGVTEIPYNGIDDDCEPATPDDDLDADGYAADVDCDDNNAAVNPGAAEVCDDGIDNDCDGLVDQADSDCEQPPVDQDGDGYAADVDCDDTNPAVNPGATEVPYNGIDDDCNPATPDDDLDADGYAADVDCDDNNAAVNPGAAEVCDDGIDNDCDGLVDQADSDCERAAVVDGLIKKIKAPRKVEVDDDDASMVRVSVLFGLRGKGNKKVGGSLNLYKNGVLVGSVPVPSKGHDNRRMHMFRIAVAVEDAPLCTWEAEIVIPGDPNPSNDIATEVTQVLVGEESNSKRK</sequence>
<evidence type="ECO:0000313" key="4">
    <source>
        <dbReference type="Proteomes" id="UP000265882"/>
    </source>
</evidence>
<name>A0A3A4NJV8_ABYX5</name>
<feature type="signal peptide" evidence="2">
    <location>
        <begin position="1"/>
        <end position="28"/>
    </location>
</feature>
<evidence type="ECO:0000256" key="1">
    <source>
        <dbReference type="SAM" id="MobiDB-lite"/>
    </source>
</evidence>
<evidence type="ECO:0008006" key="5">
    <source>
        <dbReference type="Google" id="ProtNLM"/>
    </source>
</evidence>
<evidence type="ECO:0000256" key="2">
    <source>
        <dbReference type="SAM" id="SignalP"/>
    </source>
</evidence>
<dbReference type="EMBL" id="QZKU01000133">
    <property type="protein sequence ID" value="RJP15624.1"/>
    <property type="molecule type" value="Genomic_DNA"/>
</dbReference>
<feature type="region of interest" description="Disordered" evidence="1">
    <location>
        <begin position="195"/>
        <end position="237"/>
    </location>
</feature>
<proteinExistence type="predicted"/>
<dbReference type="Proteomes" id="UP000265882">
    <property type="component" value="Unassembled WGS sequence"/>
</dbReference>
<comment type="caution">
    <text evidence="3">The sequence shown here is derived from an EMBL/GenBank/DDBJ whole genome shotgun (WGS) entry which is preliminary data.</text>
</comment>
<feature type="compositionally biased region" description="Acidic residues" evidence="1">
    <location>
        <begin position="225"/>
        <end position="237"/>
    </location>
</feature>
<organism evidence="3 4">
    <name type="scientific">Abyssobacteria bacterium (strain SURF_5)</name>
    <dbReference type="NCBI Taxonomy" id="2093360"/>
    <lineage>
        <taxon>Bacteria</taxon>
        <taxon>Pseudomonadati</taxon>
        <taxon>Candidatus Hydrogenedentota</taxon>
        <taxon>Candidatus Abyssobacteria</taxon>
    </lineage>
</organism>
<accession>A0A3A4NJV8</accession>
<evidence type="ECO:0000313" key="3">
    <source>
        <dbReference type="EMBL" id="RJP15624.1"/>
    </source>
</evidence>
<feature type="chain" id="PRO_5017427241" description="Cytochrome c domain-containing protein" evidence="2">
    <location>
        <begin position="29"/>
        <end position="502"/>
    </location>
</feature>
<dbReference type="Pfam" id="PF11617">
    <property type="entry name" value="Cu-binding_MopE"/>
    <property type="match status" value="4"/>
</dbReference>
<keyword evidence="2" id="KW-0732">Signal</keyword>
<protein>
    <recommendedName>
        <fullName evidence="5">Cytochrome c domain-containing protein</fullName>
    </recommendedName>
</protein>
<gene>
    <name evidence="3" type="ORF">C4520_19990</name>
</gene>